<dbReference type="GO" id="GO:0032993">
    <property type="term" value="C:protein-DNA complex"/>
    <property type="evidence" value="ECO:0007669"/>
    <property type="project" value="TreeGrafter"/>
</dbReference>
<dbReference type="SMART" id="SM00448">
    <property type="entry name" value="REC"/>
    <property type="match status" value="1"/>
</dbReference>
<keyword evidence="2" id="KW-0902">Two-component regulatory system</keyword>
<dbReference type="Pfam" id="PF00072">
    <property type="entry name" value="Response_reg"/>
    <property type="match status" value="1"/>
</dbReference>
<dbReference type="GO" id="GO:0005829">
    <property type="term" value="C:cytosol"/>
    <property type="evidence" value="ECO:0007669"/>
    <property type="project" value="TreeGrafter"/>
</dbReference>
<dbReference type="GO" id="GO:0000156">
    <property type="term" value="F:phosphorelay response regulator activity"/>
    <property type="evidence" value="ECO:0007669"/>
    <property type="project" value="TreeGrafter"/>
</dbReference>
<dbReference type="CDD" id="cd00383">
    <property type="entry name" value="trans_reg_C"/>
    <property type="match status" value="1"/>
</dbReference>
<reference evidence="10 11" key="1">
    <citation type="submission" date="2013-04" db="EMBL/GenBank/DDBJ databases">
        <title>Oceanococcus atlanticus 22II-S10r2 Genome Sequencing.</title>
        <authorList>
            <person name="Lai Q."/>
            <person name="Li G."/>
            <person name="Shao Z."/>
        </authorList>
    </citation>
    <scope>NUCLEOTIDE SEQUENCE [LARGE SCALE GENOMIC DNA]</scope>
    <source>
        <strain evidence="10 11">22II-S10r2</strain>
    </source>
</reference>
<evidence type="ECO:0000256" key="7">
    <source>
        <dbReference type="PROSITE-ProRule" id="PRU01091"/>
    </source>
</evidence>
<dbReference type="InterPro" id="IPR001789">
    <property type="entry name" value="Sig_transdc_resp-reg_receiver"/>
</dbReference>
<evidence type="ECO:0000259" key="8">
    <source>
        <dbReference type="PROSITE" id="PS50110"/>
    </source>
</evidence>
<dbReference type="OrthoDB" id="9802426at2"/>
<evidence type="ECO:0000259" key="9">
    <source>
        <dbReference type="PROSITE" id="PS51755"/>
    </source>
</evidence>
<accession>A0A1Y1SFA2</accession>
<feature type="modified residue" description="4-aspartylphosphate" evidence="6">
    <location>
        <position position="53"/>
    </location>
</feature>
<dbReference type="InterPro" id="IPR001867">
    <property type="entry name" value="OmpR/PhoB-type_DNA-bd"/>
</dbReference>
<keyword evidence="11" id="KW-1185">Reference proteome</keyword>
<dbReference type="GO" id="GO:0006355">
    <property type="term" value="P:regulation of DNA-templated transcription"/>
    <property type="evidence" value="ECO:0007669"/>
    <property type="project" value="InterPro"/>
</dbReference>
<sequence length="227" mass="25128">MSLRILIIDDDPDIQDLLFAALDEETYILDAASDGPSGLALATENEYDAIILDINMPGMNGFELCKELRDNARISTPIMMLTSRAEVEDRIAGLDYGADDYLAKPFAVEELEARLRAMTRRGRPVLGNKMSVGDLELDLESKSASRGGKHIALAPIHIKILAMLMRESPNLVSRAKLEADIWGDEPPDSDALRAHIYALRTAIDKPFENKLLHTVPKLGYRLALQAE</sequence>
<dbReference type="GO" id="GO:0000976">
    <property type="term" value="F:transcription cis-regulatory region binding"/>
    <property type="evidence" value="ECO:0007669"/>
    <property type="project" value="TreeGrafter"/>
</dbReference>
<feature type="domain" description="Response regulatory" evidence="8">
    <location>
        <begin position="4"/>
        <end position="119"/>
    </location>
</feature>
<keyword evidence="5" id="KW-0804">Transcription</keyword>
<gene>
    <name evidence="10" type="ORF">ATO7_00395</name>
</gene>
<dbReference type="FunFam" id="1.10.10.10:FF:000058">
    <property type="entry name" value="DNA-binding response OmpR family regulator"/>
    <property type="match status" value="1"/>
</dbReference>
<evidence type="ECO:0000256" key="3">
    <source>
        <dbReference type="ARBA" id="ARBA00023015"/>
    </source>
</evidence>
<keyword evidence="1 6" id="KW-0597">Phosphoprotein</keyword>
<evidence type="ECO:0000256" key="5">
    <source>
        <dbReference type="ARBA" id="ARBA00023163"/>
    </source>
</evidence>
<keyword evidence="4 7" id="KW-0238">DNA-binding</keyword>
<dbReference type="PROSITE" id="PS50110">
    <property type="entry name" value="RESPONSE_REGULATORY"/>
    <property type="match status" value="1"/>
</dbReference>
<dbReference type="PROSITE" id="PS51755">
    <property type="entry name" value="OMPR_PHOB"/>
    <property type="match status" value="1"/>
</dbReference>
<evidence type="ECO:0000256" key="1">
    <source>
        <dbReference type="ARBA" id="ARBA00022553"/>
    </source>
</evidence>
<dbReference type="Proteomes" id="UP000192342">
    <property type="component" value="Unassembled WGS sequence"/>
</dbReference>
<organism evidence="10 11">
    <name type="scientific">Oceanococcus atlanticus</name>
    <dbReference type="NCBI Taxonomy" id="1317117"/>
    <lineage>
        <taxon>Bacteria</taxon>
        <taxon>Pseudomonadati</taxon>
        <taxon>Pseudomonadota</taxon>
        <taxon>Gammaproteobacteria</taxon>
        <taxon>Chromatiales</taxon>
        <taxon>Oceanococcaceae</taxon>
        <taxon>Oceanococcus</taxon>
    </lineage>
</organism>
<comment type="caution">
    <text evidence="10">The sequence shown here is derived from an EMBL/GenBank/DDBJ whole genome shotgun (WGS) entry which is preliminary data.</text>
</comment>
<dbReference type="Gene3D" id="6.10.250.690">
    <property type="match status" value="1"/>
</dbReference>
<dbReference type="AlphaFoldDB" id="A0A1Y1SFA2"/>
<feature type="domain" description="OmpR/PhoB-type" evidence="9">
    <location>
        <begin position="127"/>
        <end position="224"/>
    </location>
</feature>
<evidence type="ECO:0000313" key="11">
    <source>
        <dbReference type="Proteomes" id="UP000192342"/>
    </source>
</evidence>
<dbReference type="Gene3D" id="1.10.10.10">
    <property type="entry name" value="Winged helix-like DNA-binding domain superfamily/Winged helix DNA-binding domain"/>
    <property type="match status" value="1"/>
</dbReference>
<evidence type="ECO:0000313" key="10">
    <source>
        <dbReference type="EMBL" id="ORE88288.1"/>
    </source>
</evidence>
<feature type="DNA-binding region" description="OmpR/PhoB-type" evidence="7">
    <location>
        <begin position="127"/>
        <end position="224"/>
    </location>
</feature>
<dbReference type="PANTHER" id="PTHR48111:SF22">
    <property type="entry name" value="REGULATOR OF RPOS"/>
    <property type="match status" value="1"/>
</dbReference>
<dbReference type="RefSeq" id="WP_083558945.1">
    <property type="nucleotide sequence ID" value="NZ_AQQV01000001.1"/>
</dbReference>
<protein>
    <submittedName>
        <fullName evidence="10">Winged helix family two component transcriptional regulator</fullName>
    </submittedName>
</protein>
<dbReference type="FunFam" id="3.40.50.2300:FF:000001">
    <property type="entry name" value="DNA-binding response regulator PhoB"/>
    <property type="match status" value="1"/>
</dbReference>
<proteinExistence type="predicted"/>
<dbReference type="EMBL" id="AQQV01000001">
    <property type="protein sequence ID" value="ORE88288.1"/>
    <property type="molecule type" value="Genomic_DNA"/>
</dbReference>
<dbReference type="STRING" id="1317117.ATO7_00395"/>
<dbReference type="Pfam" id="PF00486">
    <property type="entry name" value="Trans_reg_C"/>
    <property type="match status" value="1"/>
</dbReference>
<dbReference type="PANTHER" id="PTHR48111">
    <property type="entry name" value="REGULATOR OF RPOS"/>
    <property type="match status" value="1"/>
</dbReference>
<dbReference type="SMART" id="SM00862">
    <property type="entry name" value="Trans_reg_C"/>
    <property type="match status" value="1"/>
</dbReference>
<keyword evidence="3" id="KW-0805">Transcription regulation</keyword>
<evidence type="ECO:0000256" key="6">
    <source>
        <dbReference type="PROSITE-ProRule" id="PRU00169"/>
    </source>
</evidence>
<dbReference type="InterPro" id="IPR039420">
    <property type="entry name" value="WalR-like"/>
</dbReference>
<dbReference type="SUPFAM" id="SSF52172">
    <property type="entry name" value="CheY-like"/>
    <property type="match status" value="1"/>
</dbReference>
<evidence type="ECO:0000256" key="4">
    <source>
        <dbReference type="ARBA" id="ARBA00023125"/>
    </source>
</evidence>
<dbReference type="InterPro" id="IPR011006">
    <property type="entry name" value="CheY-like_superfamily"/>
</dbReference>
<evidence type="ECO:0000256" key="2">
    <source>
        <dbReference type="ARBA" id="ARBA00023012"/>
    </source>
</evidence>
<dbReference type="Gene3D" id="3.40.50.2300">
    <property type="match status" value="1"/>
</dbReference>
<dbReference type="InterPro" id="IPR036388">
    <property type="entry name" value="WH-like_DNA-bd_sf"/>
</dbReference>
<name>A0A1Y1SFA2_9GAMM</name>